<dbReference type="STRING" id="984485.A0A1E4RLD2"/>
<keyword evidence="6" id="KW-0963">Cytoplasm</keyword>
<dbReference type="SMART" id="SM00128">
    <property type="entry name" value="IPPc"/>
    <property type="match status" value="1"/>
</dbReference>
<proteinExistence type="inferred from homology"/>
<keyword evidence="5" id="KW-0813">Transport</keyword>
<organism evidence="10 11">
    <name type="scientific">Hyphopichia burtonii NRRL Y-1933</name>
    <dbReference type="NCBI Taxonomy" id="984485"/>
    <lineage>
        <taxon>Eukaryota</taxon>
        <taxon>Fungi</taxon>
        <taxon>Dikarya</taxon>
        <taxon>Ascomycota</taxon>
        <taxon>Saccharomycotina</taxon>
        <taxon>Pichiomycetes</taxon>
        <taxon>Debaryomycetaceae</taxon>
        <taxon>Hyphopichia</taxon>
    </lineage>
</organism>
<dbReference type="Proteomes" id="UP000095085">
    <property type="component" value="Unassembled WGS sequence"/>
</dbReference>
<feature type="domain" description="SAC" evidence="9">
    <location>
        <begin position="170"/>
        <end position="526"/>
    </location>
</feature>
<dbReference type="PROSITE" id="PS50275">
    <property type="entry name" value="SAC"/>
    <property type="match status" value="1"/>
</dbReference>
<keyword evidence="11" id="KW-1185">Reference proteome</keyword>
<accession>A0A1E4RLD2</accession>
<evidence type="ECO:0000256" key="3">
    <source>
        <dbReference type="ARBA" id="ARBA00009678"/>
    </source>
</evidence>
<dbReference type="RefSeq" id="XP_020077151.1">
    <property type="nucleotide sequence ID" value="XM_020218598.1"/>
</dbReference>
<evidence type="ECO:0000313" key="11">
    <source>
        <dbReference type="Proteomes" id="UP000095085"/>
    </source>
</evidence>
<dbReference type="GO" id="GO:0015031">
    <property type="term" value="P:protein transport"/>
    <property type="evidence" value="ECO:0007669"/>
    <property type="project" value="UniProtKB-KW"/>
</dbReference>
<evidence type="ECO:0000256" key="8">
    <source>
        <dbReference type="ARBA" id="ARBA00022927"/>
    </source>
</evidence>
<dbReference type="GO" id="GO:0004439">
    <property type="term" value="F:phosphatidylinositol-4,5-bisphosphate 5-phosphatase activity"/>
    <property type="evidence" value="ECO:0007669"/>
    <property type="project" value="UniProtKB-EC"/>
</dbReference>
<dbReference type="GO" id="GO:0016020">
    <property type="term" value="C:membrane"/>
    <property type="evidence" value="ECO:0007669"/>
    <property type="project" value="EnsemblFungi"/>
</dbReference>
<gene>
    <name evidence="10" type="ORF">HYPBUDRAFT_107885</name>
</gene>
<evidence type="ECO:0000256" key="7">
    <source>
        <dbReference type="ARBA" id="ARBA00022801"/>
    </source>
</evidence>
<evidence type="ECO:0000259" key="9">
    <source>
        <dbReference type="PROSITE" id="PS50275"/>
    </source>
</evidence>
<sequence length="1021" mass="117403">MKLYLNETPRSFLLVSNGYALIIRHPSPTYKHHHHYLHHRNGNSNKDSASSNKVIVEFVRLELLNLSSYKDITPRKSRSNKQLLGFIGFLNVKSNIYLGFITSSTTAASPTIDHKINQITGVDFYCLNNDEFDHLINDNQLQLHQQSQQPQQQLNNVEERITSEYPAASVRKFLSLGCFYYSTEFDITSNVQERGFLHDSLKFKLIADSSYFTRFTWNSFMISELMEFRNRLSIFEQNVFDNTGFLTVITRGYAQTVNTKVKGDEDALLTLISKQSCIKNGPLFGDWGCDDNGAVSNYVETEVIIYTEKFVFAYVIVRGNVPIYWELDNSQKKLLSKNKKITYPRSFEASQHAFTRHFDRLVNQFSEVHVINALSENFKSYKGQLNDSYRQHIKHFNEHTDERVTGTSYTINCTNLPISTSLMKKVGYNSSNPYEIVPVLVDPIINFGALFYDINKKHYTGKQLGVFRVNSFDGLNKANFISKIISQEVIELAFRDIGIQVDPDLYIKHAKLWQENEEHINKITLNFLTYSSKLQASSAASTKNSVKSHFTKKYLSGVVDPKANETAMLKLLGRLQDQVSVTLHNPIHDYVIKELNKRSKEYSSFKNIKLFASTFNVNGTCHEEDVKEWLFPSKHNIQTSYDIVFIGFQEIVELTAGQMVNTDTVNRLFWEKKIKLTLDQYNPEKFKYVSLWTGQIGGIALLLFIKEKELKNISNVEGNYKKTGLGGYSANKGGVAVSFSYANTDICLVSSHLAAGLSNVEERHQNYKTLVKGIKFSKNRNIKDHDAVIWLGDFNFRIGLPNEQVKPLIDLKNFNKLFEYDQLNKQMANGETFPFFDEMEIKFPPTYKYDNGTKVYDTSEKQRIPAWTDRILNMSRKKIIKQEVYDCCEDIIFSDHRPVIAIYQLSVNVINENIRKNLALDLYENYRKSMGDINDLFLTNNDVSFLINDIDDQALPPPSSDVHKWWLEGGKPAKIQIGALSNKEEGDLEKIINPRLPNNPFETTEEPEFITRGQLMNLLNN</sequence>
<dbReference type="InterPro" id="IPR046985">
    <property type="entry name" value="IP5"/>
</dbReference>
<evidence type="ECO:0000256" key="1">
    <source>
        <dbReference type="ARBA" id="ARBA00004496"/>
    </source>
</evidence>
<keyword evidence="8" id="KW-0653">Protein transport</keyword>
<evidence type="ECO:0000256" key="4">
    <source>
        <dbReference type="ARBA" id="ARBA00013044"/>
    </source>
</evidence>
<dbReference type="PANTHER" id="PTHR11200:SF269">
    <property type="entry name" value="PHOSPHATIDYLINOSITOL 4,5-BISPHOSPHATE 5-PHOSPHATASE INP51"/>
    <property type="match status" value="1"/>
</dbReference>
<dbReference type="Pfam" id="PF02383">
    <property type="entry name" value="Syja_N"/>
    <property type="match status" value="1"/>
</dbReference>
<dbReference type="EMBL" id="KV454540">
    <property type="protein sequence ID" value="ODV68084.1"/>
    <property type="molecule type" value="Genomic_DNA"/>
</dbReference>
<dbReference type="PANTHER" id="PTHR11200">
    <property type="entry name" value="INOSITOL 5-PHOSPHATASE"/>
    <property type="match status" value="1"/>
</dbReference>
<dbReference type="GeneID" id="30993148"/>
<dbReference type="GO" id="GO:0046856">
    <property type="term" value="P:phosphatidylinositol dephosphorylation"/>
    <property type="evidence" value="ECO:0007669"/>
    <property type="project" value="EnsemblFungi"/>
</dbReference>
<dbReference type="OrthoDB" id="405996at2759"/>
<dbReference type="InterPro" id="IPR000300">
    <property type="entry name" value="IPPc"/>
</dbReference>
<dbReference type="GO" id="GO:0005737">
    <property type="term" value="C:cytoplasm"/>
    <property type="evidence" value="ECO:0007669"/>
    <property type="project" value="UniProtKB-SubCell"/>
</dbReference>
<keyword evidence="7" id="KW-0378">Hydrolase</keyword>
<dbReference type="Gene3D" id="3.60.10.10">
    <property type="entry name" value="Endonuclease/exonuclease/phosphatase"/>
    <property type="match status" value="1"/>
</dbReference>
<evidence type="ECO:0000256" key="2">
    <source>
        <dbReference type="ARBA" id="ARBA00008943"/>
    </source>
</evidence>
<dbReference type="GO" id="GO:0043813">
    <property type="term" value="F:phosphatidylinositol-3,5-bisphosphate 5-phosphatase activity"/>
    <property type="evidence" value="ECO:0007669"/>
    <property type="project" value="TreeGrafter"/>
</dbReference>
<dbReference type="InterPro" id="IPR002013">
    <property type="entry name" value="SAC_dom"/>
</dbReference>
<comment type="similarity">
    <text evidence="2">Belongs to the synaptojanin family.</text>
</comment>
<dbReference type="EC" id="3.1.3.36" evidence="4"/>
<evidence type="ECO:0000313" key="10">
    <source>
        <dbReference type="EMBL" id="ODV68084.1"/>
    </source>
</evidence>
<dbReference type="AlphaFoldDB" id="A0A1E4RLD2"/>
<evidence type="ECO:0000256" key="6">
    <source>
        <dbReference type="ARBA" id="ARBA00022490"/>
    </source>
</evidence>
<comment type="subcellular location">
    <subcellularLocation>
        <location evidence="1">Cytoplasm</location>
    </subcellularLocation>
</comment>
<dbReference type="FunFam" id="3.60.10.10:FF:000029">
    <property type="entry name" value="Inositol polyphosphate 5-phosphatase"/>
    <property type="match status" value="1"/>
</dbReference>
<reference evidence="11" key="1">
    <citation type="submission" date="2016-05" db="EMBL/GenBank/DDBJ databases">
        <title>Comparative genomics of biotechnologically important yeasts.</title>
        <authorList>
            <consortium name="DOE Joint Genome Institute"/>
            <person name="Riley R."/>
            <person name="Haridas S."/>
            <person name="Wolfe K.H."/>
            <person name="Lopes M.R."/>
            <person name="Hittinger C.T."/>
            <person name="Goker M."/>
            <person name="Salamov A."/>
            <person name="Wisecaver J."/>
            <person name="Long T.M."/>
            <person name="Aerts A.L."/>
            <person name="Barry K."/>
            <person name="Choi C."/>
            <person name="Clum A."/>
            <person name="Coughlan A.Y."/>
            <person name="Deshpande S."/>
            <person name="Douglass A.P."/>
            <person name="Hanson S.J."/>
            <person name="Klenk H.-P."/>
            <person name="Labutti K."/>
            <person name="Lapidus A."/>
            <person name="Lindquist E."/>
            <person name="Lipzen A."/>
            <person name="Meier-Kolthoff J.P."/>
            <person name="Ohm R.A."/>
            <person name="Otillar R.P."/>
            <person name="Pangilinan J."/>
            <person name="Peng Y."/>
            <person name="Rokas A."/>
            <person name="Rosa C.A."/>
            <person name="Scheuner C."/>
            <person name="Sibirny A.A."/>
            <person name="Slot J.C."/>
            <person name="Stielow J.B."/>
            <person name="Sun H."/>
            <person name="Kurtzman C.P."/>
            <person name="Blackwell M."/>
            <person name="Grigoriev I.V."/>
            <person name="Jeffries T.W."/>
        </authorList>
    </citation>
    <scope>NUCLEOTIDE SEQUENCE [LARGE SCALE GENOMIC DNA]</scope>
    <source>
        <strain evidence="11">NRRL Y-1933</strain>
    </source>
</reference>
<protein>
    <recommendedName>
        <fullName evidence="4">phosphoinositide 5-phosphatase</fullName>
        <ecNumber evidence="4">3.1.3.36</ecNumber>
    </recommendedName>
</protein>
<dbReference type="SUPFAM" id="SSF56219">
    <property type="entry name" value="DNase I-like"/>
    <property type="match status" value="1"/>
</dbReference>
<dbReference type="Pfam" id="PF22669">
    <property type="entry name" value="Exo_endo_phos2"/>
    <property type="match status" value="1"/>
</dbReference>
<comment type="similarity">
    <text evidence="3">In the central section; belongs to the inositol 1,4,5-trisphosphate 5-phosphatase family.</text>
</comment>
<evidence type="ECO:0000256" key="5">
    <source>
        <dbReference type="ARBA" id="ARBA00022448"/>
    </source>
</evidence>
<name>A0A1E4RLD2_9ASCO</name>
<dbReference type="InterPro" id="IPR036691">
    <property type="entry name" value="Endo/exonu/phosph_ase_sf"/>
</dbReference>